<keyword evidence="5 7" id="KW-1133">Transmembrane helix</keyword>
<dbReference type="Gene3D" id="1.20.144.10">
    <property type="entry name" value="Phosphatidic acid phosphatase type 2/haloperoxidase"/>
    <property type="match status" value="1"/>
</dbReference>
<evidence type="ECO:0000313" key="10">
    <source>
        <dbReference type="Proteomes" id="UP000325003"/>
    </source>
</evidence>
<name>A0A5B1LIR5_9ACTN</name>
<evidence type="ECO:0000313" key="9">
    <source>
        <dbReference type="EMBL" id="KAA1419459.1"/>
    </source>
</evidence>
<dbReference type="SUPFAM" id="SSF48317">
    <property type="entry name" value="Acid phosphatase/Vanadium-dependent haloperoxidase"/>
    <property type="match status" value="1"/>
</dbReference>
<evidence type="ECO:0000256" key="1">
    <source>
        <dbReference type="ARBA" id="ARBA00004651"/>
    </source>
</evidence>
<dbReference type="GO" id="GO:0005886">
    <property type="term" value="C:plasma membrane"/>
    <property type="evidence" value="ECO:0007669"/>
    <property type="project" value="UniProtKB-SubCell"/>
</dbReference>
<evidence type="ECO:0000256" key="7">
    <source>
        <dbReference type="SAM" id="Phobius"/>
    </source>
</evidence>
<feature type="transmembrane region" description="Helical" evidence="7">
    <location>
        <begin position="144"/>
        <end position="163"/>
    </location>
</feature>
<dbReference type="AlphaFoldDB" id="A0A5B1LIR5"/>
<evidence type="ECO:0000256" key="2">
    <source>
        <dbReference type="ARBA" id="ARBA00022475"/>
    </source>
</evidence>
<gene>
    <name evidence="9" type="ORF">F0U44_13595</name>
</gene>
<dbReference type="PANTHER" id="PTHR14969:SF62">
    <property type="entry name" value="DECAPRENYLPHOSPHORYL-5-PHOSPHORIBOSE PHOSPHATASE RV3807C-RELATED"/>
    <property type="match status" value="1"/>
</dbReference>
<comment type="subcellular location">
    <subcellularLocation>
        <location evidence="1">Cell membrane</location>
        <topology evidence="1">Multi-pass membrane protein</topology>
    </subcellularLocation>
</comment>
<dbReference type="GO" id="GO:0016787">
    <property type="term" value="F:hydrolase activity"/>
    <property type="evidence" value="ECO:0007669"/>
    <property type="project" value="UniProtKB-KW"/>
</dbReference>
<reference evidence="9 10" key="1">
    <citation type="submission" date="2019-09" db="EMBL/GenBank/DDBJ databases">
        <title>Nocardioides panacisoli sp. nov., isolated from the soil of a ginseng field.</title>
        <authorList>
            <person name="Cho C."/>
        </authorList>
    </citation>
    <scope>NUCLEOTIDE SEQUENCE [LARGE SCALE GENOMIC DNA]</scope>
    <source>
        <strain evidence="9 10">BN130099</strain>
    </source>
</reference>
<feature type="domain" description="Phosphatidic acid phosphatase type 2/haloperoxidase" evidence="8">
    <location>
        <begin position="102"/>
        <end position="216"/>
    </location>
</feature>
<keyword evidence="2" id="KW-1003">Cell membrane</keyword>
<dbReference type="InterPro" id="IPR036938">
    <property type="entry name" value="PAP2/HPO_sf"/>
</dbReference>
<comment type="caution">
    <text evidence="9">The sequence shown here is derived from an EMBL/GenBank/DDBJ whole genome shotgun (WGS) entry which is preliminary data.</text>
</comment>
<proteinExistence type="predicted"/>
<evidence type="ECO:0000256" key="5">
    <source>
        <dbReference type="ARBA" id="ARBA00022989"/>
    </source>
</evidence>
<dbReference type="InterPro" id="IPR000326">
    <property type="entry name" value="PAP2/HPO"/>
</dbReference>
<dbReference type="Pfam" id="PF01569">
    <property type="entry name" value="PAP2"/>
    <property type="match status" value="1"/>
</dbReference>
<keyword evidence="6 7" id="KW-0472">Membrane</keyword>
<sequence length="250" mass="26597">MRASSTSHPGFLPSLLVTTRRDHLHLALLCFGLLGALGLAIELGLLSTADAQVSSDARSWAIERPWLEGPLLAVEWVFEARTVMWMGVVLAGVLLVRRHARAAVLVAAVSVATRELTQHAKALFGRDRPLWQDTDHLLGSGSYPSGHAAGIVALAGLLVVLTFAHTRRTETRRLVSVAAGAVVLLVFADRLMLGRHYVTDLLGGALLSTGLILVGLAIVGPLRPVEMQQRRRPVSSGAPVAVGVLVSRSA</sequence>
<evidence type="ECO:0000256" key="3">
    <source>
        <dbReference type="ARBA" id="ARBA00022692"/>
    </source>
</evidence>
<keyword evidence="4" id="KW-0378">Hydrolase</keyword>
<evidence type="ECO:0000259" key="8">
    <source>
        <dbReference type="SMART" id="SM00014"/>
    </source>
</evidence>
<dbReference type="Proteomes" id="UP000325003">
    <property type="component" value="Unassembled WGS sequence"/>
</dbReference>
<reference evidence="9 10" key="2">
    <citation type="submission" date="2019-09" db="EMBL/GenBank/DDBJ databases">
        <authorList>
            <person name="Jin C."/>
        </authorList>
    </citation>
    <scope>NUCLEOTIDE SEQUENCE [LARGE SCALE GENOMIC DNA]</scope>
    <source>
        <strain evidence="9 10">BN130099</strain>
    </source>
</reference>
<dbReference type="SMART" id="SM00014">
    <property type="entry name" value="acidPPc"/>
    <property type="match status" value="1"/>
</dbReference>
<dbReference type="PANTHER" id="PTHR14969">
    <property type="entry name" value="SPHINGOSINE-1-PHOSPHATE PHOSPHOHYDROLASE"/>
    <property type="match status" value="1"/>
</dbReference>
<accession>A0A5B1LIR5</accession>
<organism evidence="9 10">
    <name type="scientific">Nocardioides humilatus</name>
    <dbReference type="NCBI Taxonomy" id="2607660"/>
    <lineage>
        <taxon>Bacteria</taxon>
        <taxon>Bacillati</taxon>
        <taxon>Actinomycetota</taxon>
        <taxon>Actinomycetes</taxon>
        <taxon>Propionibacteriales</taxon>
        <taxon>Nocardioidaceae</taxon>
        <taxon>Nocardioides</taxon>
    </lineage>
</organism>
<feature type="transmembrane region" description="Helical" evidence="7">
    <location>
        <begin position="26"/>
        <end position="46"/>
    </location>
</feature>
<keyword evidence="10" id="KW-1185">Reference proteome</keyword>
<evidence type="ECO:0000256" key="4">
    <source>
        <dbReference type="ARBA" id="ARBA00022801"/>
    </source>
</evidence>
<keyword evidence="3 7" id="KW-0812">Transmembrane</keyword>
<feature type="transmembrane region" description="Helical" evidence="7">
    <location>
        <begin position="205"/>
        <end position="222"/>
    </location>
</feature>
<dbReference type="EMBL" id="VUJV01000003">
    <property type="protein sequence ID" value="KAA1419459.1"/>
    <property type="molecule type" value="Genomic_DNA"/>
</dbReference>
<evidence type="ECO:0000256" key="6">
    <source>
        <dbReference type="ARBA" id="ARBA00023136"/>
    </source>
</evidence>
<feature type="transmembrane region" description="Helical" evidence="7">
    <location>
        <begin position="175"/>
        <end position="193"/>
    </location>
</feature>
<protein>
    <submittedName>
        <fullName evidence="9">Phosphatase PAP2 family protein</fullName>
    </submittedName>
</protein>